<feature type="region of interest" description="Disordered" evidence="5">
    <location>
        <begin position="64"/>
        <end position="94"/>
    </location>
</feature>
<dbReference type="NCBIfam" id="TIGR00283">
    <property type="entry name" value="arch_pth2"/>
    <property type="match status" value="1"/>
</dbReference>
<dbReference type="InterPro" id="IPR002833">
    <property type="entry name" value="PTH2"/>
</dbReference>
<dbReference type="Pfam" id="PF01981">
    <property type="entry name" value="PTH2"/>
    <property type="match status" value="1"/>
</dbReference>
<comment type="similarity">
    <text evidence="3">Belongs to the PTH2 family.</text>
</comment>
<dbReference type="InterPro" id="IPR023476">
    <property type="entry name" value="Pep_tRNA_hydro_II_dom_sf"/>
</dbReference>
<evidence type="ECO:0000256" key="3">
    <source>
        <dbReference type="ARBA" id="ARBA00038050"/>
    </source>
</evidence>
<dbReference type="Proteomes" id="UP001189429">
    <property type="component" value="Unassembled WGS sequence"/>
</dbReference>
<feature type="non-terminal residue" evidence="6">
    <location>
        <position position="349"/>
    </location>
</feature>
<proteinExistence type="inferred from homology"/>
<evidence type="ECO:0000313" key="7">
    <source>
        <dbReference type="Proteomes" id="UP001189429"/>
    </source>
</evidence>
<name>A0ABN9YG09_9DINO</name>
<keyword evidence="2" id="KW-0378">Hydrolase</keyword>
<evidence type="ECO:0000256" key="4">
    <source>
        <dbReference type="ARBA" id="ARBA00048707"/>
    </source>
</evidence>
<comment type="catalytic activity">
    <reaction evidence="4">
        <text>an N-acyl-L-alpha-aminoacyl-tRNA + H2O = an N-acyl-L-amino acid + a tRNA + H(+)</text>
        <dbReference type="Rhea" id="RHEA:54448"/>
        <dbReference type="Rhea" id="RHEA-COMP:10123"/>
        <dbReference type="Rhea" id="RHEA-COMP:13883"/>
        <dbReference type="ChEBI" id="CHEBI:15377"/>
        <dbReference type="ChEBI" id="CHEBI:15378"/>
        <dbReference type="ChEBI" id="CHEBI:59874"/>
        <dbReference type="ChEBI" id="CHEBI:78442"/>
        <dbReference type="ChEBI" id="CHEBI:138191"/>
        <dbReference type="EC" id="3.1.1.29"/>
    </reaction>
</comment>
<evidence type="ECO:0000256" key="2">
    <source>
        <dbReference type="ARBA" id="ARBA00022801"/>
    </source>
</evidence>
<dbReference type="SUPFAM" id="SSF102462">
    <property type="entry name" value="Peptidyl-tRNA hydrolase II"/>
    <property type="match status" value="1"/>
</dbReference>
<feature type="compositionally biased region" description="Low complexity" evidence="5">
    <location>
        <begin position="198"/>
        <end position="212"/>
    </location>
</feature>
<evidence type="ECO:0000256" key="1">
    <source>
        <dbReference type="ARBA" id="ARBA00013260"/>
    </source>
</evidence>
<accession>A0ABN9YG09</accession>
<feature type="region of interest" description="Disordered" evidence="5">
    <location>
        <begin position="192"/>
        <end position="219"/>
    </location>
</feature>
<evidence type="ECO:0000256" key="5">
    <source>
        <dbReference type="SAM" id="MobiDB-lite"/>
    </source>
</evidence>
<dbReference type="PANTHER" id="PTHR12649:SF11">
    <property type="entry name" value="PEPTIDYL-TRNA HYDROLASE 2, MITOCHONDRIAL"/>
    <property type="match status" value="1"/>
</dbReference>
<reference evidence="6" key="1">
    <citation type="submission" date="2023-10" db="EMBL/GenBank/DDBJ databases">
        <authorList>
            <person name="Chen Y."/>
            <person name="Shah S."/>
            <person name="Dougan E. K."/>
            <person name="Thang M."/>
            <person name="Chan C."/>
        </authorList>
    </citation>
    <scope>NUCLEOTIDE SEQUENCE [LARGE SCALE GENOMIC DNA]</scope>
</reference>
<evidence type="ECO:0000313" key="6">
    <source>
        <dbReference type="EMBL" id="CAK0910266.1"/>
    </source>
</evidence>
<organism evidence="6 7">
    <name type="scientific">Prorocentrum cordatum</name>
    <dbReference type="NCBI Taxonomy" id="2364126"/>
    <lineage>
        <taxon>Eukaryota</taxon>
        <taxon>Sar</taxon>
        <taxon>Alveolata</taxon>
        <taxon>Dinophyceae</taxon>
        <taxon>Prorocentrales</taxon>
        <taxon>Prorocentraceae</taxon>
        <taxon>Prorocentrum</taxon>
    </lineage>
</organism>
<keyword evidence="7" id="KW-1185">Reference proteome</keyword>
<gene>
    <name evidence="6" type="ORF">PCOR1329_LOCUS84490</name>
</gene>
<sequence>MERGPAAPPAECAAPASLEGAGAAPLERQGEALVGLDEVRRALREELLAALGQIRLLVREQARRGRGGAGGDPAAVPEGAAAGAGAPGAAGAAAGAEPPALQAALREVIAAGLVGVRQAVAEELGAEDCADAEPRCPQGHPLRAARAPNDTYVCDRCKAAVPKGTVLWGCRRCNYDECLACCGRESDFPPADKASEAGGDTESRSSSSGDSWGDADDDELPAESKRKLIICVRGDIGMSIGKTAAQVGHAVHSAVRHSAWRDLQAWEACGSKKVTLRVDSQEQLLEIRRAARGAGLIAESIRDAGHTELEPGTMTVLAVGPAQDAQIDALTGHLRPLPDALRRENEKLR</sequence>
<dbReference type="Gene3D" id="3.40.1490.10">
    <property type="entry name" value="Bit1"/>
    <property type="match status" value="1"/>
</dbReference>
<dbReference type="EC" id="3.1.1.29" evidence="1"/>
<dbReference type="PANTHER" id="PTHR12649">
    <property type="entry name" value="PEPTIDYL-TRNA HYDROLASE 2"/>
    <property type="match status" value="1"/>
</dbReference>
<comment type="caution">
    <text evidence="6">The sequence shown here is derived from an EMBL/GenBank/DDBJ whole genome shotgun (WGS) entry which is preliminary data.</text>
</comment>
<protein>
    <recommendedName>
        <fullName evidence="1">peptidyl-tRNA hydrolase</fullName>
        <ecNumber evidence="1">3.1.1.29</ecNumber>
    </recommendedName>
</protein>
<feature type="compositionally biased region" description="Low complexity" evidence="5">
    <location>
        <begin position="72"/>
        <end position="94"/>
    </location>
</feature>
<dbReference type="EMBL" id="CAUYUJ010022359">
    <property type="protein sequence ID" value="CAK0910266.1"/>
    <property type="molecule type" value="Genomic_DNA"/>
</dbReference>